<evidence type="ECO:0000313" key="2">
    <source>
        <dbReference type="EMBL" id="GLB43807.1"/>
    </source>
</evidence>
<feature type="region of interest" description="Disordered" evidence="1">
    <location>
        <begin position="1"/>
        <end position="25"/>
    </location>
</feature>
<feature type="compositionally biased region" description="Low complexity" evidence="1">
    <location>
        <begin position="248"/>
        <end position="263"/>
    </location>
</feature>
<feature type="compositionally biased region" description="Basic and acidic residues" evidence="1">
    <location>
        <begin position="206"/>
        <end position="224"/>
    </location>
</feature>
<comment type="caution">
    <text evidence="2">The sequence shown here is derived from an EMBL/GenBank/DDBJ whole genome shotgun (WGS) entry which is preliminary data.</text>
</comment>
<evidence type="ECO:0008006" key="4">
    <source>
        <dbReference type="Google" id="ProtNLM"/>
    </source>
</evidence>
<feature type="compositionally biased region" description="Basic and acidic residues" evidence="1">
    <location>
        <begin position="434"/>
        <end position="444"/>
    </location>
</feature>
<feature type="compositionally biased region" description="Low complexity" evidence="1">
    <location>
        <begin position="524"/>
        <end position="553"/>
    </location>
</feature>
<dbReference type="Proteomes" id="UP001063166">
    <property type="component" value="Unassembled WGS sequence"/>
</dbReference>
<dbReference type="EMBL" id="BRPK01000014">
    <property type="protein sequence ID" value="GLB43807.1"/>
    <property type="molecule type" value="Genomic_DNA"/>
</dbReference>
<feature type="region of interest" description="Disordered" evidence="1">
    <location>
        <begin position="382"/>
        <end position="461"/>
    </location>
</feature>
<proteinExistence type="predicted"/>
<feature type="compositionally biased region" description="Pro residues" evidence="1">
    <location>
        <begin position="235"/>
        <end position="247"/>
    </location>
</feature>
<gene>
    <name evidence="2" type="ORF">LshimejAT787_1403190</name>
</gene>
<protein>
    <recommendedName>
        <fullName evidence="4">C2H2-type domain-containing protein</fullName>
    </recommendedName>
</protein>
<dbReference type="Gene3D" id="3.30.160.60">
    <property type="entry name" value="Classic Zinc Finger"/>
    <property type="match status" value="1"/>
</dbReference>
<accession>A0A9P3PVP2</accession>
<feature type="region of interest" description="Disordered" evidence="1">
    <location>
        <begin position="151"/>
        <end position="284"/>
    </location>
</feature>
<reference evidence="2" key="1">
    <citation type="submission" date="2022-07" db="EMBL/GenBank/DDBJ databases">
        <title>The genome of Lyophyllum shimeji provides insight into the initial evolution of ectomycorrhizal fungal genome.</title>
        <authorList>
            <person name="Kobayashi Y."/>
            <person name="Shibata T."/>
            <person name="Hirakawa H."/>
            <person name="Shigenobu S."/>
            <person name="Nishiyama T."/>
            <person name="Yamada A."/>
            <person name="Hasebe M."/>
            <person name="Kawaguchi M."/>
        </authorList>
    </citation>
    <scope>NUCLEOTIDE SEQUENCE</scope>
    <source>
        <strain evidence="2">AT787</strain>
    </source>
</reference>
<dbReference type="AlphaFoldDB" id="A0A9P3PVP2"/>
<dbReference type="OrthoDB" id="654211at2759"/>
<evidence type="ECO:0000313" key="3">
    <source>
        <dbReference type="Proteomes" id="UP001063166"/>
    </source>
</evidence>
<feature type="compositionally biased region" description="Pro residues" evidence="1">
    <location>
        <begin position="195"/>
        <end position="205"/>
    </location>
</feature>
<feature type="region of interest" description="Disordered" evidence="1">
    <location>
        <begin position="480"/>
        <end position="557"/>
    </location>
</feature>
<organism evidence="2 3">
    <name type="scientific">Lyophyllum shimeji</name>
    <name type="common">Hon-shimeji</name>
    <name type="synonym">Tricholoma shimeji</name>
    <dbReference type="NCBI Taxonomy" id="47721"/>
    <lineage>
        <taxon>Eukaryota</taxon>
        <taxon>Fungi</taxon>
        <taxon>Dikarya</taxon>
        <taxon>Basidiomycota</taxon>
        <taxon>Agaricomycotina</taxon>
        <taxon>Agaricomycetes</taxon>
        <taxon>Agaricomycetidae</taxon>
        <taxon>Agaricales</taxon>
        <taxon>Tricholomatineae</taxon>
        <taxon>Lyophyllaceae</taxon>
        <taxon>Lyophyllum</taxon>
    </lineage>
</organism>
<name>A0A9P3PVP2_LYOSH</name>
<sequence>MAPAASDTVLLAQDQPQNIRDDDGTAEAMRVSQSAMEDMHDEDIDRGGSARIGILEPLEEEPPIVFERPKPTRLWPSNITIAVQKAANVALVLAPSWDHRAFENRSGFLLRTKEEIVLDPHQTGLPVKFTEFDEDGVPIVTLEDLSGPTVPLPALSYERETSRERGPPSSSYSLVNDPELIPPLPEAVGRMPYIAPDPPPPPPLEPHLDIERRCRDFEQTEKRPPRLSSIRTTTSPPPRTLEPPSVVPPRFSRSAPAPSLSSSQTPMVGDRRRDGDSISGCDVAHLPDNAQHRLSSHEATPPAPPSPTHHVEIVTPPFPRGANDIAVYTHSDTAGAVMTVTTAKDDFTPRSPSLVGDDHTDDRTAEFLSKVRSLSLNASESSLHASLPLSPETSLSAFSDSSCRSMQSSPVTSAYSPVPGQSPLSASMPMSPRFCDEPFPHAPERGQGLPRAASPAQNVHTPPVVPSIVSLEAIHFESFSESPLTTPPQPEPQAQTTAEQHTSLIHKHRDHGQITLHMAPQPPTATASSEPSSTASDTAPTPGSKPGPASGAPRKVKVGPRIDCPFRWCKTTFRSNYELNRHLRTAAKHVERAEDEKVFCEMCGQQLARKDSKQRHEGKIACWKRRIRRKPVHPMARVSAEGAGVALELDGAE</sequence>
<evidence type="ECO:0000256" key="1">
    <source>
        <dbReference type="SAM" id="MobiDB-lite"/>
    </source>
</evidence>
<feature type="compositionally biased region" description="Basic and acidic residues" evidence="1">
    <location>
        <begin position="157"/>
        <end position="166"/>
    </location>
</feature>
<keyword evidence="3" id="KW-1185">Reference proteome</keyword>
<feature type="compositionally biased region" description="Polar residues" evidence="1">
    <location>
        <begin position="391"/>
        <end position="415"/>
    </location>
</feature>